<evidence type="ECO:0000313" key="3">
    <source>
        <dbReference type="EMBL" id="WHU27528.1"/>
    </source>
</evidence>
<dbReference type="CDD" id="cd23992">
    <property type="entry name" value="PBP_GOBP"/>
    <property type="match status" value="1"/>
</dbReference>
<protein>
    <submittedName>
        <fullName evidence="3">Odorant binding protein 8</fullName>
    </submittedName>
</protein>
<keyword evidence="1 2" id="KW-0732">Signal</keyword>
<dbReference type="Gene3D" id="1.10.238.20">
    <property type="entry name" value="Pheromone/general odorant binding protein domain"/>
    <property type="match status" value="1"/>
</dbReference>
<dbReference type="GO" id="GO:0007608">
    <property type="term" value="P:sensory perception of smell"/>
    <property type="evidence" value="ECO:0007669"/>
    <property type="project" value="TreeGrafter"/>
</dbReference>
<evidence type="ECO:0000256" key="2">
    <source>
        <dbReference type="SAM" id="SignalP"/>
    </source>
</evidence>
<dbReference type="GO" id="GO:0005615">
    <property type="term" value="C:extracellular space"/>
    <property type="evidence" value="ECO:0007669"/>
    <property type="project" value="TreeGrafter"/>
</dbReference>
<name>A0AA49EZV7_HELCH</name>
<dbReference type="SUPFAM" id="SSF47565">
    <property type="entry name" value="Insect pheromone/odorant-binding proteins"/>
    <property type="match status" value="1"/>
</dbReference>
<organism evidence="3">
    <name type="scientific">Heliconius charithonia</name>
    <name type="common">Zebra longwing butterfly</name>
    <dbReference type="NCBI Taxonomy" id="33434"/>
    <lineage>
        <taxon>Eukaryota</taxon>
        <taxon>Metazoa</taxon>
        <taxon>Ecdysozoa</taxon>
        <taxon>Arthropoda</taxon>
        <taxon>Hexapoda</taxon>
        <taxon>Insecta</taxon>
        <taxon>Pterygota</taxon>
        <taxon>Neoptera</taxon>
        <taxon>Endopterygota</taxon>
        <taxon>Lepidoptera</taxon>
        <taxon>Glossata</taxon>
        <taxon>Ditrysia</taxon>
        <taxon>Papilionoidea</taxon>
        <taxon>Nymphalidae</taxon>
        <taxon>Heliconiinae</taxon>
        <taxon>Heliconiini</taxon>
        <taxon>Heliconius</taxon>
    </lineage>
</organism>
<proteinExistence type="evidence at transcript level"/>
<evidence type="ECO:0000256" key="1">
    <source>
        <dbReference type="ARBA" id="ARBA00022729"/>
    </source>
</evidence>
<reference evidence="3" key="2">
    <citation type="journal article" date="2023" name="Proc. Natl. Acad. Sci. U.S.A.">
        <title>Sex-linked gene traffic underlies the acquisition of sexually dimorphic UV color vision in Heliconius butterflies.</title>
        <authorList>
            <person name="Chakraborty M."/>
            <person name="Lara A.G."/>
            <person name="Dang A."/>
            <person name="McCulloch K.J."/>
            <person name="Rainbow D."/>
            <person name="Carter D."/>
            <person name="Ngo L.T."/>
            <person name="Solares E."/>
            <person name="Said I."/>
            <person name="Corbett-Detig R.B."/>
            <person name="Gilbert L.E."/>
            <person name="Emerson J.J."/>
            <person name="Briscoe A.D."/>
        </authorList>
    </citation>
    <scope>NUCLEOTIDE SEQUENCE</scope>
</reference>
<dbReference type="InterPro" id="IPR006170">
    <property type="entry name" value="PBP/GOBP"/>
</dbReference>
<gene>
    <name evidence="3" type="primary">OBP8</name>
</gene>
<dbReference type="SMART" id="SM00708">
    <property type="entry name" value="PhBP"/>
    <property type="match status" value="1"/>
</dbReference>
<dbReference type="GO" id="GO:0005549">
    <property type="term" value="F:odorant binding"/>
    <property type="evidence" value="ECO:0007669"/>
    <property type="project" value="InterPro"/>
</dbReference>
<feature type="chain" id="PRO_5041416187" evidence="2">
    <location>
        <begin position="23"/>
        <end position="148"/>
    </location>
</feature>
<dbReference type="PANTHER" id="PTHR11857">
    <property type="entry name" value="ODORANT BINDING PROTEIN-RELATED"/>
    <property type="match status" value="1"/>
</dbReference>
<dbReference type="Pfam" id="PF01395">
    <property type="entry name" value="PBP_GOBP"/>
    <property type="match status" value="1"/>
</dbReference>
<dbReference type="EMBL" id="OQ064255">
    <property type="protein sequence ID" value="WHU27528.1"/>
    <property type="molecule type" value="mRNA"/>
</dbReference>
<sequence>MLRILVKNISYSILFFSVLVYAEDIEKLKEKYAEIIMTCAKDYPITPEDIEQLKNSKMPDNAKCLFACAYKTSGMMDDQGKLSVEGVNKLAHTFLSEDPERLKKAEQFTDACKSVNEEKVSDGDKGCERAALIFKCSIEKAPQFDFIM</sequence>
<accession>A0AA49EZV7</accession>
<feature type="signal peptide" evidence="2">
    <location>
        <begin position="1"/>
        <end position="22"/>
    </location>
</feature>
<dbReference type="AlphaFoldDB" id="A0AA49EZV7"/>
<dbReference type="PANTHER" id="PTHR11857:SF42">
    <property type="entry name" value="GENERAL ODORANT-BINDING PROTEIN 19D-RELATED"/>
    <property type="match status" value="1"/>
</dbReference>
<dbReference type="InterPro" id="IPR036728">
    <property type="entry name" value="PBP_GOBP_sf"/>
</dbReference>
<reference evidence="3" key="1">
    <citation type="submission" date="2022-12" db="EMBL/GenBank/DDBJ databases">
        <authorList>
            <person name="Briscoe A.D."/>
        </authorList>
    </citation>
    <scope>NUCLEOTIDE SEQUENCE</scope>
</reference>